<comment type="caution">
    <text evidence="7">The sequence shown here is derived from an EMBL/GenBank/DDBJ whole genome shotgun (WGS) entry which is preliminary data.</text>
</comment>
<dbReference type="GO" id="GO:0007021">
    <property type="term" value="P:tubulin complex assembly"/>
    <property type="evidence" value="ECO:0007669"/>
    <property type="project" value="TreeGrafter"/>
</dbReference>
<evidence type="ECO:0000256" key="5">
    <source>
        <dbReference type="SAM" id="Coils"/>
    </source>
</evidence>
<keyword evidence="3 4" id="KW-0143">Chaperone</keyword>
<dbReference type="EMBL" id="MCFA01000082">
    <property type="protein sequence ID" value="ORY09723.1"/>
    <property type="molecule type" value="Genomic_DNA"/>
</dbReference>
<dbReference type="Gene3D" id="1.10.287.370">
    <property type="match status" value="1"/>
</dbReference>
<gene>
    <name evidence="7" type="ORF">BCR34DRAFT_602587</name>
</gene>
<protein>
    <recommendedName>
        <fullName evidence="4">Prefoldin subunit 3</fullName>
    </recommendedName>
</protein>
<dbReference type="GO" id="GO:0016272">
    <property type="term" value="C:prefoldin complex"/>
    <property type="evidence" value="ECO:0007669"/>
    <property type="project" value="UniProtKB-UniRule"/>
</dbReference>
<dbReference type="PANTHER" id="PTHR12409:SF0">
    <property type="entry name" value="PREFOLDIN SUBUNIT 3"/>
    <property type="match status" value="1"/>
</dbReference>
<dbReference type="SUPFAM" id="SSF46579">
    <property type="entry name" value="Prefoldin"/>
    <property type="match status" value="1"/>
</dbReference>
<dbReference type="AlphaFoldDB" id="A0A1Y1ZHJ0"/>
<feature type="coiled-coil region" evidence="5">
    <location>
        <begin position="141"/>
        <end position="168"/>
    </location>
</feature>
<dbReference type="PANTHER" id="PTHR12409">
    <property type="entry name" value="PREFOLDIN SUBUNIT 3"/>
    <property type="match status" value="1"/>
</dbReference>
<dbReference type="STRING" id="1231657.A0A1Y1ZHJ0"/>
<reference evidence="7 8" key="1">
    <citation type="submission" date="2016-07" db="EMBL/GenBank/DDBJ databases">
        <title>Pervasive Adenine N6-methylation of Active Genes in Fungi.</title>
        <authorList>
            <consortium name="DOE Joint Genome Institute"/>
            <person name="Mondo S.J."/>
            <person name="Dannebaum R.O."/>
            <person name="Kuo R.C."/>
            <person name="Labutti K."/>
            <person name="Haridas S."/>
            <person name="Kuo A."/>
            <person name="Salamov A."/>
            <person name="Ahrendt S.R."/>
            <person name="Lipzen A."/>
            <person name="Sullivan W."/>
            <person name="Andreopoulos W.B."/>
            <person name="Clum A."/>
            <person name="Lindquist E."/>
            <person name="Daum C."/>
            <person name="Ramamoorthy G.K."/>
            <person name="Gryganskyi A."/>
            <person name="Culley D."/>
            <person name="Magnuson J.K."/>
            <person name="James T.Y."/>
            <person name="O'Malley M.A."/>
            <person name="Stajich J.E."/>
            <person name="Spatafora J.W."/>
            <person name="Visel A."/>
            <person name="Grigoriev I.V."/>
        </authorList>
    </citation>
    <scope>NUCLEOTIDE SEQUENCE [LARGE SCALE GENOMIC DNA]</scope>
    <source>
        <strain evidence="7 8">CBS 115471</strain>
    </source>
</reference>
<dbReference type="InterPro" id="IPR004127">
    <property type="entry name" value="Prefoldin_subunit_alpha"/>
</dbReference>
<comment type="subunit">
    <text evidence="2 4">Heterohexamer of two PFD-alpha type and four PFD-beta type subunits.</text>
</comment>
<dbReference type="GO" id="GO:0006457">
    <property type="term" value="P:protein folding"/>
    <property type="evidence" value="ECO:0007669"/>
    <property type="project" value="UniProtKB-UniRule"/>
</dbReference>
<comment type="similarity">
    <text evidence="1 4">Belongs to the prefoldin subunit alpha family.</text>
</comment>
<dbReference type="FunFam" id="1.10.287.370:FF:000001">
    <property type="entry name" value="Prefoldin subunit 3"/>
    <property type="match status" value="1"/>
</dbReference>
<organism evidence="7 8">
    <name type="scientific">Clohesyomyces aquaticus</name>
    <dbReference type="NCBI Taxonomy" id="1231657"/>
    <lineage>
        <taxon>Eukaryota</taxon>
        <taxon>Fungi</taxon>
        <taxon>Dikarya</taxon>
        <taxon>Ascomycota</taxon>
        <taxon>Pezizomycotina</taxon>
        <taxon>Dothideomycetes</taxon>
        <taxon>Pleosporomycetidae</taxon>
        <taxon>Pleosporales</taxon>
        <taxon>Lindgomycetaceae</taxon>
        <taxon>Clohesyomyces</taxon>
    </lineage>
</organism>
<evidence type="ECO:0000256" key="6">
    <source>
        <dbReference type="SAM" id="MobiDB-lite"/>
    </source>
</evidence>
<keyword evidence="8" id="KW-1185">Reference proteome</keyword>
<keyword evidence="5" id="KW-0175">Coiled coil</keyword>
<name>A0A1Y1ZHJ0_9PLEO</name>
<evidence type="ECO:0000256" key="3">
    <source>
        <dbReference type="ARBA" id="ARBA00023186"/>
    </source>
</evidence>
<dbReference type="InterPro" id="IPR009053">
    <property type="entry name" value="Prefoldin"/>
</dbReference>
<dbReference type="GO" id="GO:0015631">
    <property type="term" value="F:tubulin binding"/>
    <property type="evidence" value="ECO:0007669"/>
    <property type="project" value="TreeGrafter"/>
</dbReference>
<evidence type="ECO:0000256" key="4">
    <source>
        <dbReference type="PIRNR" id="PIRNR016396"/>
    </source>
</evidence>
<evidence type="ECO:0000313" key="7">
    <source>
        <dbReference type="EMBL" id="ORY09723.1"/>
    </source>
</evidence>
<dbReference type="CDD" id="cd23156">
    <property type="entry name" value="Prefoldin_3"/>
    <property type="match status" value="1"/>
</dbReference>
<dbReference type="OrthoDB" id="6375174at2759"/>
<sequence length="201" mass="22826">MATLVKAGGSNDAPTNPRGIPKAPFVDRVEDYVTDRTEVESTINSFKEMISKYQFMEANTQRRATGLKDKIPDIQKTLDTVRFLKLRKPDSEPIETTFELNDTLYAKAEVPYTEEVYLWLGANVMLAYPILEAEELLKSKLATAKQSYANCEEDMEFLREQITTLEVAFARVYNWDVAQRRKERVEAGDSIADKKATSPNG</sequence>
<dbReference type="InterPro" id="IPR016655">
    <property type="entry name" value="PFD3"/>
</dbReference>
<dbReference type="PIRSF" id="PIRSF016396">
    <property type="entry name" value="Prefoldin_subunit_3"/>
    <property type="match status" value="1"/>
</dbReference>
<comment type="function">
    <text evidence="4">Binds specifically to cytosolic chaperonin (c-CPN) and transfers target proteins to it. Binds to nascent polypeptide chain and promotes folding in an environment in which there are many competing pathways for nonnative proteins.</text>
</comment>
<dbReference type="Pfam" id="PF02996">
    <property type="entry name" value="Prefoldin"/>
    <property type="match status" value="1"/>
</dbReference>
<dbReference type="Proteomes" id="UP000193144">
    <property type="component" value="Unassembled WGS sequence"/>
</dbReference>
<evidence type="ECO:0000256" key="1">
    <source>
        <dbReference type="ARBA" id="ARBA00010048"/>
    </source>
</evidence>
<evidence type="ECO:0000313" key="8">
    <source>
        <dbReference type="Proteomes" id="UP000193144"/>
    </source>
</evidence>
<evidence type="ECO:0000256" key="2">
    <source>
        <dbReference type="ARBA" id="ARBA00011695"/>
    </source>
</evidence>
<proteinExistence type="inferred from homology"/>
<feature type="region of interest" description="Disordered" evidence="6">
    <location>
        <begin position="1"/>
        <end position="21"/>
    </location>
</feature>
<dbReference type="GO" id="GO:0005737">
    <property type="term" value="C:cytoplasm"/>
    <property type="evidence" value="ECO:0007669"/>
    <property type="project" value="TreeGrafter"/>
</dbReference>
<dbReference type="GO" id="GO:0007017">
    <property type="term" value="P:microtubule-based process"/>
    <property type="evidence" value="ECO:0007669"/>
    <property type="project" value="TreeGrafter"/>
</dbReference>
<accession>A0A1Y1ZHJ0</accession>